<feature type="region of interest" description="Disordered" evidence="1">
    <location>
        <begin position="1"/>
        <end position="23"/>
    </location>
</feature>
<protein>
    <submittedName>
        <fullName evidence="2">Uncharacterized protein</fullName>
    </submittedName>
</protein>
<organism evidence="2 3">
    <name type="scientific">Streptomyces actinomycinicus</name>
    <dbReference type="NCBI Taxonomy" id="1695166"/>
    <lineage>
        <taxon>Bacteria</taxon>
        <taxon>Bacillati</taxon>
        <taxon>Actinomycetota</taxon>
        <taxon>Actinomycetes</taxon>
        <taxon>Kitasatosporales</taxon>
        <taxon>Streptomycetaceae</taxon>
        <taxon>Streptomyces</taxon>
    </lineage>
</organism>
<evidence type="ECO:0000256" key="1">
    <source>
        <dbReference type="SAM" id="MobiDB-lite"/>
    </source>
</evidence>
<proteinExistence type="predicted"/>
<evidence type="ECO:0000313" key="2">
    <source>
        <dbReference type="EMBL" id="MBL1086766.1"/>
    </source>
</evidence>
<reference evidence="2" key="1">
    <citation type="submission" date="2021-01" db="EMBL/GenBank/DDBJ databases">
        <title>WGS of actinomycetes isolated from Thailand.</title>
        <authorList>
            <person name="Thawai C."/>
        </authorList>
    </citation>
    <scope>NUCLEOTIDE SEQUENCE</scope>
    <source>
        <strain evidence="2">RCU-197</strain>
    </source>
</reference>
<sequence>MTTCPTHQHAAPPRPQTPFRRDQQPGACKNCMNQLGTDGDRRAHYCPCCGERLTTGCLGTRREPARCLHCGRIDAGTLRFLPEEDLIADLLAGNLEPSAEFTANQLARAAFGDQVAFHIGWSWQDRDTHHGQLTVRGREIQMRLRRADQVFEAATPCTADKCRGRRWTPVATTADLLALHTHGPSRVTLPCDRCGPNAPARRTY</sequence>
<dbReference type="AlphaFoldDB" id="A0A937EPM2"/>
<accession>A0A937EPM2</accession>
<dbReference type="EMBL" id="JAERRK010000025">
    <property type="protein sequence ID" value="MBL1086766.1"/>
    <property type="molecule type" value="Genomic_DNA"/>
</dbReference>
<comment type="caution">
    <text evidence="2">The sequence shown here is derived from an EMBL/GenBank/DDBJ whole genome shotgun (WGS) entry which is preliminary data.</text>
</comment>
<dbReference type="RefSeq" id="WP_201843321.1">
    <property type="nucleotide sequence ID" value="NZ_JAERRK010000025.1"/>
</dbReference>
<evidence type="ECO:0000313" key="3">
    <source>
        <dbReference type="Proteomes" id="UP000661858"/>
    </source>
</evidence>
<dbReference type="Proteomes" id="UP000661858">
    <property type="component" value="Unassembled WGS sequence"/>
</dbReference>
<keyword evidence="3" id="KW-1185">Reference proteome</keyword>
<gene>
    <name evidence="2" type="ORF">JK359_33205</name>
</gene>
<name>A0A937EPM2_9ACTN</name>